<comment type="caution">
    <text evidence="6">The sequence shown here is derived from an EMBL/GenBank/DDBJ whole genome shotgun (WGS) entry which is preliminary data.</text>
</comment>
<dbReference type="InterPro" id="IPR009057">
    <property type="entry name" value="Homeodomain-like_sf"/>
</dbReference>
<dbReference type="InterPro" id="IPR050109">
    <property type="entry name" value="HTH-type_TetR-like_transc_reg"/>
</dbReference>
<dbReference type="PANTHER" id="PTHR30055">
    <property type="entry name" value="HTH-TYPE TRANSCRIPTIONAL REGULATOR RUTR"/>
    <property type="match status" value="1"/>
</dbReference>
<dbReference type="InterPro" id="IPR001647">
    <property type="entry name" value="HTH_TetR"/>
</dbReference>
<evidence type="ECO:0000256" key="4">
    <source>
        <dbReference type="PROSITE-ProRule" id="PRU00335"/>
    </source>
</evidence>
<dbReference type="PROSITE" id="PS50977">
    <property type="entry name" value="HTH_TETR_2"/>
    <property type="match status" value="1"/>
</dbReference>
<keyword evidence="2 4" id="KW-0238">DNA-binding</keyword>
<reference evidence="6 7" key="1">
    <citation type="submission" date="2022-11" db="EMBL/GenBank/DDBJ databases">
        <title>Mycobacterium sp. nov.</title>
        <authorList>
            <person name="Papic B."/>
            <person name="Spicic S."/>
            <person name="Duvnjak S."/>
        </authorList>
    </citation>
    <scope>NUCLEOTIDE SEQUENCE [LARGE SCALE GENOMIC DNA]</scope>
    <source>
        <strain evidence="6 7">CVI_P4</strain>
    </source>
</reference>
<evidence type="ECO:0000256" key="2">
    <source>
        <dbReference type="ARBA" id="ARBA00023125"/>
    </source>
</evidence>
<feature type="DNA-binding region" description="H-T-H motif" evidence="4">
    <location>
        <begin position="36"/>
        <end position="55"/>
    </location>
</feature>
<dbReference type="PRINTS" id="PR00455">
    <property type="entry name" value="HTHTETR"/>
</dbReference>
<dbReference type="PANTHER" id="PTHR30055:SF234">
    <property type="entry name" value="HTH-TYPE TRANSCRIPTIONAL REGULATOR BETI"/>
    <property type="match status" value="1"/>
</dbReference>
<organism evidence="6 7">
    <name type="scientific">Mycobacterium pinniadriaticum</name>
    <dbReference type="NCBI Taxonomy" id="2994102"/>
    <lineage>
        <taxon>Bacteria</taxon>
        <taxon>Bacillati</taxon>
        <taxon>Actinomycetota</taxon>
        <taxon>Actinomycetes</taxon>
        <taxon>Mycobacteriales</taxon>
        <taxon>Mycobacteriaceae</taxon>
        <taxon>Mycobacterium</taxon>
    </lineage>
</organism>
<evidence type="ECO:0000256" key="1">
    <source>
        <dbReference type="ARBA" id="ARBA00023015"/>
    </source>
</evidence>
<evidence type="ECO:0000256" key="3">
    <source>
        <dbReference type="ARBA" id="ARBA00023163"/>
    </source>
</evidence>
<keyword evidence="3" id="KW-0804">Transcription</keyword>
<dbReference type="Proteomes" id="UP001300745">
    <property type="component" value="Unassembled WGS sequence"/>
</dbReference>
<dbReference type="SUPFAM" id="SSF46689">
    <property type="entry name" value="Homeodomain-like"/>
    <property type="match status" value="1"/>
</dbReference>
<dbReference type="Gene3D" id="1.10.357.10">
    <property type="entry name" value="Tetracycline Repressor, domain 2"/>
    <property type="match status" value="1"/>
</dbReference>
<feature type="domain" description="HTH tetR-type" evidence="5">
    <location>
        <begin position="13"/>
        <end position="73"/>
    </location>
</feature>
<dbReference type="PROSITE" id="PS01081">
    <property type="entry name" value="HTH_TETR_1"/>
    <property type="match status" value="1"/>
</dbReference>
<protein>
    <submittedName>
        <fullName evidence="6">TetR/AcrR family transcriptional regulator</fullName>
    </submittedName>
</protein>
<proteinExistence type="predicted"/>
<keyword evidence="1" id="KW-0805">Transcription regulation</keyword>
<evidence type="ECO:0000259" key="5">
    <source>
        <dbReference type="PROSITE" id="PS50977"/>
    </source>
</evidence>
<dbReference type="RefSeq" id="WP_265995157.1">
    <property type="nucleotide sequence ID" value="NZ_JAPJDN010000002.1"/>
</dbReference>
<dbReference type="EMBL" id="JAPJDO010000002">
    <property type="protein sequence ID" value="MCX2935794.1"/>
    <property type="molecule type" value="Genomic_DNA"/>
</dbReference>
<name>A0ABT3S8G7_9MYCO</name>
<dbReference type="InterPro" id="IPR023772">
    <property type="entry name" value="DNA-bd_HTH_TetR-type_CS"/>
</dbReference>
<gene>
    <name evidence="6" type="ORF">ORI27_03725</name>
</gene>
<evidence type="ECO:0000313" key="7">
    <source>
        <dbReference type="Proteomes" id="UP001300745"/>
    </source>
</evidence>
<evidence type="ECO:0000313" key="6">
    <source>
        <dbReference type="EMBL" id="MCX2935794.1"/>
    </source>
</evidence>
<keyword evidence="7" id="KW-1185">Reference proteome</keyword>
<accession>A0ABT3S8G7</accession>
<dbReference type="Pfam" id="PF00440">
    <property type="entry name" value="TetR_N"/>
    <property type="match status" value="1"/>
</dbReference>
<sequence length="212" mass="23645">MATGLGKREEHKIATRHAIQSAADALFDSRGYADTTIRDIADAAGVTERTFFRYFSGKESLLVRDIEEMLPILGADIRRRPAGEDPLDAVEKSFLSMFDRLRETRPNLSWLFHDGPPGPKLAKSTPGLLLQFEQEIIDALVDRMGRDEHQPRSEFAAQVLARCAVAALRSAGIRYWQLGQGSDERPSEVELIREAFAVLRGSENRQPPVRGG</sequence>